<keyword evidence="7" id="KW-0902">Two-component regulatory system</keyword>
<dbReference type="Pfam" id="PF00512">
    <property type="entry name" value="HisKA"/>
    <property type="match status" value="1"/>
</dbReference>
<dbReference type="SUPFAM" id="SSF47384">
    <property type="entry name" value="Homodimeric domain of signal transducing histidine kinase"/>
    <property type="match status" value="1"/>
</dbReference>
<dbReference type="EC" id="2.7.13.3" evidence="3"/>
<dbReference type="GO" id="GO:0004721">
    <property type="term" value="F:phosphoprotein phosphatase activity"/>
    <property type="evidence" value="ECO:0007669"/>
    <property type="project" value="TreeGrafter"/>
</dbReference>
<protein>
    <recommendedName>
        <fullName evidence="3">histidine kinase</fullName>
        <ecNumber evidence="3">2.7.13.3</ecNumber>
    </recommendedName>
</protein>
<evidence type="ECO:0000256" key="4">
    <source>
        <dbReference type="ARBA" id="ARBA00022553"/>
    </source>
</evidence>
<dbReference type="PRINTS" id="PR00344">
    <property type="entry name" value="BCTRLSENSOR"/>
</dbReference>
<evidence type="ECO:0000313" key="10">
    <source>
        <dbReference type="EMBL" id="RGE68033.1"/>
    </source>
</evidence>
<dbReference type="Gene3D" id="1.10.287.130">
    <property type="match status" value="1"/>
</dbReference>
<dbReference type="InterPro" id="IPR003594">
    <property type="entry name" value="HATPase_dom"/>
</dbReference>
<dbReference type="SMART" id="SM00387">
    <property type="entry name" value="HATPase_c"/>
    <property type="match status" value="1"/>
</dbReference>
<dbReference type="PROSITE" id="PS50109">
    <property type="entry name" value="HIS_KIN"/>
    <property type="match status" value="1"/>
</dbReference>
<dbReference type="RefSeq" id="WP_117531266.1">
    <property type="nucleotide sequence ID" value="NZ_CALBAU010000070.1"/>
</dbReference>
<dbReference type="InterPro" id="IPR036890">
    <property type="entry name" value="HATPase_C_sf"/>
</dbReference>
<dbReference type="GO" id="GO:0000155">
    <property type="term" value="F:phosphorelay sensor kinase activity"/>
    <property type="evidence" value="ECO:0007669"/>
    <property type="project" value="InterPro"/>
</dbReference>
<dbReference type="AlphaFoldDB" id="A0A3E3ILV5"/>
<gene>
    <name evidence="10" type="ORF">DWY69_20565</name>
</gene>
<dbReference type="InterPro" id="IPR050351">
    <property type="entry name" value="BphY/WalK/GraS-like"/>
</dbReference>
<dbReference type="GO" id="GO:0016036">
    <property type="term" value="P:cellular response to phosphate starvation"/>
    <property type="evidence" value="ECO:0007669"/>
    <property type="project" value="TreeGrafter"/>
</dbReference>
<dbReference type="PANTHER" id="PTHR45453">
    <property type="entry name" value="PHOSPHATE REGULON SENSOR PROTEIN PHOR"/>
    <property type="match status" value="1"/>
</dbReference>
<keyword evidence="5" id="KW-0808">Transferase</keyword>
<keyword evidence="8" id="KW-0175">Coiled coil</keyword>
<evidence type="ECO:0000256" key="5">
    <source>
        <dbReference type="ARBA" id="ARBA00022679"/>
    </source>
</evidence>
<sequence length="308" mass="35289">MMTMLWWCICGALAAAAFWYYRKYNELYRAADGMLEQVLSEERIENSGLEEGRLSALAAKCLRVQEKLNLEIGRAQEEKEQVKQLISDMSHQLKTPLANVLLYVEMLCRQELPEGRRQDFLEKLRRQTEKIDWLTASLFKMVKLEQGVISFREENADICAAVRMAVSAVYEKAEKKEIAIEAEGLRETMLWHNPEWTAEILVNLLENAVKYSPPHSKIKIGLQRYETYSRILVTDQGIGVRRDEQSLVFQRFYRGKEVRAREGAGIGLYLSRLIAEQEKGYLTVEPAPGGGSCFSLFLQNCKNPAPAL</sequence>
<evidence type="ECO:0000256" key="7">
    <source>
        <dbReference type="ARBA" id="ARBA00023012"/>
    </source>
</evidence>
<feature type="coiled-coil region" evidence="8">
    <location>
        <begin position="65"/>
        <end position="92"/>
    </location>
</feature>
<keyword evidence="6 10" id="KW-0418">Kinase</keyword>
<feature type="domain" description="Histidine kinase" evidence="9">
    <location>
        <begin position="88"/>
        <end position="302"/>
    </location>
</feature>
<dbReference type="InterPro" id="IPR004358">
    <property type="entry name" value="Sig_transdc_His_kin-like_C"/>
</dbReference>
<dbReference type="EMBL" id="QVLU01000021">
    <property type="protein sequence ID" value="RGE68033.1"/>
    <property type="molecule type" value="Genomic_DNA"/>
</dbReference>
<evidence type="ECO:0000256" key="3">
    <source>
        <dbReference type="ARBA" id="ARBA00012438"/>
    </source>
</evidence>
<comment type="caution">
    <text evidence="10">The sequence shown here is derived from an EMBL/GenBank/DDBJ whole genome shotgun (WGS) entry which is preliminary data.</text>
</comment>
<dbReference type="InterPro" id="IPR003661">
    <property type="entry name" value="HisK_dim/P_dom"/>
</dbReference>
<dbReference type="OrthoDB" id="9773956at2"/>
<evidence type="ECO:0000259" key="9">
    <source>
        <dbReference type="PROSITE" id="PS50109"/>
    </source>
</evidence>
<dbReference type="Proteomes" id="UP000261166">
    <property type="component" value="Unassembled WGS sequence"/>
</dbReference>
<reference evidence="10 11" key="1">
    <citation type="submission" date="2018-08" db="EMBL/GenBank/DDBJ databases">
        <title>A genome reference for cultivated species of the human gut microbiota.</title>
        <authorList>
            <person name="Zou Y."/>
            <person name="Xue W."/>
            <person name="Luo G."/>
        </authorList>
    </citation>
    <scope>NUCLEOTIDE SEQUENCE [LARGE SCALE GENOMIC DNA]</scope>
    <source>
        <strain evidence="10 11">AF26-4BH</strain>
    </source>
</reference>
<dbReference type="PANTHER" id="PTHR45453:SF1">
    <property type="entry name" value="PHOSPHATE REGULON SENSOR PROTEIN PHOR"/>
    <property type="match status" value="1"/>
</dbReference>
<dbReference type="CDD" id="cd00082">
    <property type="entry name" value="HisKA"/>
    <property type="match status" value="1"/>
</dbReference>
<dbReference type="InterPro" id="IPR005467">
    <property type="entry name" value="His_kinase_dom"/>
</dbReference>
<dbReference type="Pfam" id="PF02518">
    <property type="entry name" value="HATPase_c"/>
    <property type="match status" value="1"/>
</dbReference>
<comment type="subcellular location">
    <subcellularLocation>
        <location evidence="2">Membrane</location>
    </subcellularLocation>
</comment>
<dbReference type="InterPro" id="IPR036097">
    <property type="entry name" value="HisK_dim/P_sf"/>
</dbReference>
<evidence type="ECO:0000256" key="2">
    <source>
        <dbReference type="ARBA" id="ARBA00004370"/>
    </source>
</evidence>
<dbReference type="Gene3D" id="3.30.565.10">
    <property type="entry name" value="Histidine kinase-like ATPase, C-terminal domain"/>
    <property type="match status" value="1"/>
</dbReference>
<evidence type="ECO:0000256" key="8">
    <source>
        <dbReference type="SAM" id="Coils"/>
    </source>
</evidence>
<dbReference type="SUPFAM" id="SSF55874">
    <property type="entry name" value="ATPase domain of HSP90 chaperone/DNA topoisomerase II/histidine kinase"/>
    <property type="match status" value="1"/>
</dbReference>
<proteinExistence type="predicted"/>
<name>A0A3E3ILV5_9FIRM</name>
<dbReference type="GO" id="GO:0005886">
    <property type="term" value="C:plasma membrane"/>
    <property type="evidence" value="ECO:0007669"/>
    <property type="project" value="TreeGrafter"/>
</dbReference>
<keyword evidence="4" id="KW-0597">Phosphoprotein</keyword>
<dbReference type="SMART" id="SM00388">
    <property type="entry name" value="HisKA"/>
    <property type="match status" value="1"/>
</dbReference>
<evidence type="ECO:0000256" key="6">
    <source>
        <dbReference type="ARBA" id="ARBA00022777"/>
    </source>
</evidence>
<comment type="catalytic activity">
    <reaction evidence="1">
        <text>ATP + protein L-histidine = ADP + protein N-phospho-L-histidine.</text>
        <dbReference type="EC" id="2.7.13.3"/>
    </reaction>
</comment>
<organism evidence="10 11">
    <name type="scientific">Eisenbergiella massiliensis</name>
    <dbReference type="NCBI Taxonomy" id="1720294"/>
    <lineage>
        <taxon>Bacteria</taxon>
        <taxon>Bacillati</taxon>
        <taxon>Bacillota</taxon>
        <taxon>Clostridia</taxon>
        <taxon>Lachnospirales</taxon>
        <taxon>Lachnospiraceae</taxon>
        <taxon>Eisenbergiella</taxon>
    </lineage>
</organism>
<evidence type="ECO:0000313" key="11">
    <source>
        <dbReference type="Proteomes" id="UP000261166"/>
    </source>
</evidence>
<accession>A0A3E3ILV5</accession>
<evidence type="ECO:0000256" key="1">
    <source>
        <dbReference type="ARBA" id="ARBA00000085"/>
    </source>
</evidence>